<feature type="chain" id="PRO_5044760187" description="NADP-dependent oxidoreductase domain-containing protein" evidence="1">
    <location>
        <begin position="26"/>
        <end position="467"/>
    </location>
</feature>
<proteinExistence type="predicted"/>
<dbReference type="AlphaFoldDB" id="A0ABD3NTL2"/>
<dbReference type="SUPFAM" id="SSF51430">
    <property type="entry name" value="NAD(P)-linked oxidoreductase"/>
    <property type="match status" value="1"/>
</dbReference>
<feature type="signal peptide" evidence="1">
    <location>
        <begin position="1"/>
        <end position="25"/>
    </location>
</feature>
<accession>A0ABD3NTL2</accession>
<reference evidence="3 4" key="1">
    <citation type="submission" date="2024-10" db="EMBL/GenBank/DDBJ databases">
        <title>Updated reference genomes for cyclostephanoid diatoms.</title>
        <authorList>
            <person name="Roberts W.R."/>
            <person name="Alverson A.J."/>
        </authorList>
    </citation>
    <scope>NUCLEOTIDE SEQUENCE [LARGE SCALE GENOMIC DNA]</scope>
    <source>
        <strain evidence="3 4">AJA276-08</strain>
    </source>
</reference>
<dbReference type="InterPro" id="IPR036812">
    <property type="entry name" value="NAD(P)_OxRdtase_dom_sf"/>
</dbReference>
<keyword evidence="4" id="KW-1185">Reference proteome</keyword>
<dbReference type="InterPro" id="IPR023210">
    <property type="entry name" value="NADP_OxRdtase_dom"/>
</dbReference>
<evidence type="ECO:0000313" key="3">
    <source>
        <dbReference type="EMBL" id="KAL3778597.1"/>
    </source>
</evidence>
<dbReference type="Pfam" id="PF00248">
    <property type="entry name" value="Aldo_ket_red"/>
    <property type="match status" value="1"/>
</dbReference>
<gene>
    <name evidence="3" type="ORF">ACHAW5_010238</name>
</gene>
<protein>
    <recommendedName>
        <fullName evidence="2">NADP-dependent oxidoreductase domain-containing protein</fullName>
    </recommendedName>
</protein>
<evidence type="ECO:0000259" key="2">
    <source>
        <dbReference type="Pfam" id="PF00248"/>
    </source>
</evidence>
<dbReference type="Proteomes" id="UP001530315">
    <property type="component" value="Unassembled WGS sequence"/>
</dbReference>
<sequence>MPAALYPLPFFASLLAAALTDVGYCQPNTPEYPASAPAEHSHEYPLKSGVSIPLVGMGVGNLAHKDIPRAVRDQLASGVRLIDTARKSNNERMIADAIAEFDALRSQGGEDDDDPDPIHVVTKVWYTHLGYDRTKLSAADSLGELQLPAGSARRIYVHLLLHWPRCNDEISWMHCEEEENELPQQVKDAGPAPHLDKDSAFKESWRALEDIFLERDELMRTGKPFIASIGVSNFSIEDMRRVLENARISPHIYQGDSWLVFHDPDLSGLLAEHQIFFQAYSVFGRIWKRRDKTPRAYEILSNITREVTSAIYPENADVLEKRAVITEATVLLAFFVHYDVGVIPRSSSPTHQLENSPAVVASVDLHLTPSHCEQLLRAISALMEGEDLKAVKVSFVNALYTAIQVHWIDPNTKEEMLVSSIIHPGSSGIQNSHPGHRFVAYDPDRLIRREFVVDAKYGEEQIFNVEL</sequence>
<feature type="domain" description="NADP-dependent oxidoreductase" evidence="2">
    <location>
        <begin position="67"/>
        <end position="355"/>
    </location>
</feature>
<organism evidence="3 4">
    <name type="scientific">Stephanodiscus triporus</name>
    <dbReference type="NCBI Taxonomy" id="2934178"/>
    <lineage>
        <taxon>Eukaryota</taxon>
        <taxon>Sar</taxon>
        <taxon>Stramenopiles</taxon>
        <taxon>Ochrophyta</taxon>
        <taxon>Bacillariophyta</taxon>
        <taxon>Coscinodiscophyceae</taxon>
        <taxon>Thalassiosirophycidae</taxon>
        <taxon>Stephanodiscales</taxon>
        <taxon>Stephanodiscaceae</taxon>
        <taxon>Stephanodiscus</taxon>
    </lineage>
</organism>
<dbReference type="CDD" id="cd19071">
    <property type="entry name" value="AKR_AKR1-5-like"/>
    <property type="match status" value="1"/>
</dbReference>
<dbReference type="EMBL" id="JALLAZ020001208">
    <property type="protein sequence ID" value="KAL3778597.1"/>
    <property type="molecule type" value="Genomic_DNA"/>
</dbReference>
<dbReference type="InterPro" id="IPR020471">
    <property type="entry name" value="AKR"/>
</dbReference>
<dbReference type="Gene3D" id="2.60.40.780">
    <property type="entry name" value="von Hippel-Lindau disease tumour suppressor, beta domain"/>
    <property type="match status" value="1"/>
</dbReference>
<dbReference type="PANTHER" id="PTHR43827">
    <property type="entry name" value="2,5-DIKETO-D-GLUCONIC ACID REDUCTASE"/>
    <property type="match status" value="1"/>
</dbReference>
<dbReference type="Gene3D" id="3.20.20.100">
    <property type="entry name" value="NADP-dependent oxidoreductase domain"/>
    <property type="match status" value="1"/>
</dbReference>
<dbReference type="PANTHER" id="PTHR43827:SF8">
    <property type="entry name" value="ALDO_KETO REDUCTASE FAMILY PROTEIN"/>
    <property type="match status" value="1"/>
</dbReference>
<dbReference type="InterPro" id="IPR037140">
    <property type="entry name" value="VHL_beta_dom_sf"/>
</dbReference>
<evidence type="ECO:0000313" key="4">
    <source>
        <dbReference type="Proteomes" id="UP001530315"/>
    </source>
</evidence>
<name>A0ABD3NTL2_9STRA</name>
<keyword evidence="1" id="KW-0732">Signal</keyword>
<evidence type="ECO:0000256" key="1">
    <source>
        <dbReference type="SAM" id="SignalP"/>
    </source>
</evidence>
<comment type="caution">
    <text evidence="3">The sequence shown here is derived from an EMBL/GenBank/DDBJ whole genome shotgun (WGS) entry which is preliminary data.</text>
</comment>